<gene>
    <name evidence="15" type="ORF">QBC33DRAFT_167651</name>
</gene>
<evidence type="ECO:0000256" key="10">
    <source>
        <dbReference type="ARBA" id="ARBA00023110"/>
    </source>
</evidence>
<evidence type="ECO:0000256" key="1">
    <source>
        <dbReference type="ARBA" id="ARBA00004123"/>
    </source>
</evidence>
<dbReference type="EC" id="5.2.1.8" evidence="4"/>
<feature type="compositionally biased region" description="Basic and acidic residues" evidence="13">
    <location>
        <begin position="380"/>
        <end position="390"/>
    </location>
</feature>
<sequence length="448" mass="50671">MPRLLQNSRRTRPPPASGASGASTATSAHNGPVELPPYEAPSFPMNDTAKRALLEISNNRDTRKYEQHLTKSIALLRDSVGVTNDRLRFRTDHVEQFQARRTERGEDQKSAVEIATEECAEKLGDEVPALTSRAEAALREVIDYRAELEDERAVLDEVYNQVRAQLPRQPRPEKRRKVQRVGPGSDGDDDDADDNAEAQAEEEDAEMEDPEDKIPFTGASELLESIRQSKASEYGNLSMYERYGLNNDYISFKRTLHDALYQDDVPLPDASTWFGPDGRPAVDTINSRNKSAKKESGEGEEDLVIEREVLSFRCPLTLQTMTEPYTSRVCKHTFEKAAILVFIRDNRGKCKCPVCPSEIQAKDLFLDEIMQRKIQRSQKAAKENVDRTSDVEPDDDDGDESVCVGRSTQVKRERGRRRRVVDDVEDEEDEEGEEGEDGEEDEEDEEEA</sequence>
<evidence type="ECO:0000256" key="12">
    <source>
        <dbReference type="PROSITE-ProRule" id="PRU00452"/>
    </source>
</evidence>
<dbReference type="GO" id="GO:0004842">
    <property type="term" value="F:ubiquitin-protein transferase activity"/>
    <property type="evidence" value="ECO:0007669"/>
    <property type="project" value="InterPro"/>
</dbReference>
<evidence type="ECO:0000256" key="11">
    <source>
        <dbReference type="ARBA" id="ARBA00023242"/>
    </source>
</evidence>
<feature type="region of interest" description="Disordered" evidence="13">
    <location>
        <begin position="377"/>
        <end position="448"/>
    </location>
</feature>
<feature type="region of interest" description="Disordered" evidence="13">
    <location>
        <begin position="1"/>
        <end position="44"/>
    </location>
</feature>
<dbReference type="PROSITE" id="PS51044">
    <property type="entry name" value="ZF_SP_RING"/>
    <property type="match status" value="1"/>
</dbReference>
<dbReference type="RefSeq" id="XP_060288002.1">
    <property type="nucleotide sequence ID" value="XM_060422289.1"/>
</dbReference>
<dbReference type="Gene3D" id="3.30.40.10">
    <property type="entry name" value="Zinc/RING finger domain, C3HC4 (zinc finger)"/>
    <property type="match status" value="1"/>
</dbReference>
<keyword evidence="8" id="KW-0833">Ubl conjugation pathway</keyword>
<dbReference type="InterPro" id="IPR003613">
    <property type="entry name" value="Ubox_domain"/>
</dbReference>
<reference evidence="15" key="1">
    <citation type="submission" date="2023-06" db="EMBL/GenBank/DDBJ databases">
        <title>Genome-scale phylogeny and comparative genomics of the fungal order Sordariales.</title>
        <authorList>
            <consortium name="Lawrence Berkeley National Laboratory"/>
            <person name="Hensen N."/>
            <person name="Bonometti L."/>
            <person name="Westerberg I."/>
            <person name="Brannstrom I.O."/>
            <person name="Guillou S."/>
            <person name="Cros-Aarteil S."/>
            <person name="Calhoun S."/>
            <person name="Haridas S."/>
            <person name="Kuo A."/>
            <person name="Mondo S."/>
            <person name="Pangilinan J."/>
            <person name="Riley R."/>
            <person name="Labutti K."/>
            <person name="Andreopoulos B."/>
            <person name="Lipzen A."/>
            <person name="Chen C."/>
            <person name="Yanf M."/>
            <person name="Daum C."/>
            <person name="Ng V."/>
            <person name="Clum A."/>
            <person name="Steindorff A."/>
            <person name="Ohm R."/>
            <person name="Martin F."/>
            <person name="Silar P."/>
            <person name="Natvig D."/>
            <person name="Lalanne C."/>
            <person name="Gautier V."/>
            <person name="Ament-Velasquez S.L."/>
            <person name="Kruys A."/>
            <person name="Hutchinson M.I."/>
            <person name="Powell A.J."/>
            <person name="Barry K."/>
            <person name="Miller A.N."/>
            <person name="Grigoriev I.V."/>
            <person name="Debuchy R."/>
            <person name="Gladieux P."/>
            <person name="Thoren M.H."/>
            <person name="Johannesson H."/>
        </authorList>
    </citation>
    <scope>NUCLEOTIDE SEQUENCE</scope>
    <source>
        <strain evidence="15">8032-3</strain>
    </source>
</reference>
<keyword evidence="5" id="KW-0808">Transferase</keyword>
<evidence type="ECO:0000313" key="15">
    <source>
        <dbReference type="EMBL" id="KAK1771789.1"/>
    </source>
</evidence>
<dbReference type="GO" id="GO:0008270">
    <property type="term" value="F:zinc ion binding"/>
    <property type="evidence" value="ECO:0007669"/>
    <property type="project" value="UniProtKB-KW"/>
</dbReference>
<keyword evidence="7 12" id="KW-0863">Zinc-finger</keyword>
<feature type="compositionally biased region" description="Acidic residues" evidence="13">
    <location>
        <begin position="423"/>
        <end position="448"/>
    </location>
</feature>
<comment type="pathway">
    <text evidence="2">Protein modification; protein sumoylation.</text>
</comment>
<dbReference type="Pfam" id="PF11789">
    <property type="entry name" value="zf-Nse"/>
    <property type="match status" value="1"/>
</dbReference>
<dbReference type="EMBL" id="MU838998">
    <property type="protein sequence ID" value="KAK1771789.1"/>
    <property type="molecule type" value="Genomic_DNA"/>
</dbReference>
<feature type="region of interest" description="Disordered" evidence="13">
    <location>
        <begin position="164"/>
        <end position="213"/>
    </location>
</feature>
<feature type="compositionally biased region" description="Acidic residues" evidence="13">
    <location>
        <begin position="391"/>
        <end position="400"/>
    </location>
</feature>
<dbReference type="GO" id="GO:0016567">
    <property type="term" value="P:protein ubiquitination"/>
    <property type="evidence" value="ECO:0007669"/>
    <property type="project" value="InterPro"/>
</dbReference>
<comment type="subcellular location">
    <subcellularLocation>
        <location evidence="1">Nucleus</location>
    </subcellularLocation>
</comment>
<evidence type="ECO:0000259" key="14">
    <source>
        <dbReference type="PROSITE" id="PS51044"/>
    </source>
</evidence>
<dbReference type="GeneID" id="85305476"/>
<feature type="compositionally biased region" description="Acidic residues" evidence="13">
    <location>
        <begin position="186"/>
        <end position="211"/>
    </location>
</feature>
<dbReference type="SUPFAM" id="SSF57850">
    <property type="entry name" value="RING/U-box"/>
    <property type="match status" value="1"/>
</dbReference>
<dbReference type="PANTHER" id="PTHR21330:SF1">
    <property type="entry name" value="E3 SUMO-PROTEIN LIGASE NSE2"/>
    <property type="match status" value="1"/>
</dbReference>
<dbReference type="InterPro" id="IPR026846">
    <property type="entry name" value="Nse2(Mms21)"/>
</dbReference>
<evidence type="ECO:0000256" key="2">
    <source>
        <dbReference type="ARBA" id="ARBA00004718"/>
    </source>
</evidence>
<evidence type="ECO:0000256" key="13">
    <source>
        <dbReference type="SAM" id="MobiDB-lite"/>
    </source>
</evidence>
<dbReference type="GO" id="GO:0061665">
    <property type="term" value="F:SUMO ligase activity"/>
    <property type="evidence" value="ECO:0007669"/>
    <property type="project" value="TreeGrafter"/>
</dbReference>
<protein>
    <recommendedName>
        <fullName evidence="4">peptidylprolyl isomerase</fullName>
        <ecNumber evidence="4">5.2.1.8</ecNumber>
    </recommendedName>
</protein>
<name>A0AAJ0C7W5_9PEZI</name>
<dbReference type="Proteomes" id="UP001244011">
    <property type="component" value="Unassembled WGS sequence"/>
</dbReference>
<dbReference type="AlphaFoldDB" id="A0AAJ0C7W5"/>
<dbReference type="CDD" id="cd16651">
    <property type="entry name" value="SPL-RING_NSE2"/>
    <property type="match status" value="1"/>
</dbReference>
<dbReference type="GO" id="GO:0000724">
    <property type="term" value="P:double-strand break repair via homologous recombination"/>
    <property type="evidence" value="ECO:0007669"/>
    <property type="project" value="InterPro"/>
</dbReference>
<accession>A0AAJ0C7W5</accession>
<keyword evidence="10" id="KW-0413">Isomerase</keyword>
<evidence type="ECO:0000256" key="8">
    <source>
        <dbReference type="ARBA" id="ARBA00022786"/>
    </source>
</evidence>
<keyword evidence="16" id="KW-1185">Reference proteome</keyword>
<evidence type="ECO:0000256" key="5">
    <source>
        <dbReference type="ARBA" id="ARBA00022679"/>
    </source>
</evidence>
<dbReference type="GO" id="GO:0003755">
    <property type="term" value="F:peptidyl-prolyl cis-trans isomerase activity"/>
    <property type="evidence" value="ECO:0007669"/>
    <property type="project" value="UniProtKB-KW"/>
</dbReference>
<organism evidence="15 16">
    <name type="scientific">Phialemonium atrogriseum</name>
    <dbReference type="NCBI Taxonomy" id="1093897"/>
    <lineage>
        <taxon>Eukaryota</taxon>
        <taxon>Fungi</taxon>
        <taxon>Dikarya</taxon>
        <taxon>Ascomycota</taxon>
        <taxon>Pezizomycotina</taxon>
        <taxon>Sordariomycetes</taxon>
        <taxon>Sordariomycetidae</taxon>
        <taxon>Cephalothecales</taxon>
        <taxon>Cephalothecaceae</taxon>
        <taxon>Phialemonium</taxon>
    </lineage>
</organism>
<evidence type="ECO:0000256" key="7">
    <source>
        <dbReference type="ARBA" id="ARBA00022771"/>
    </source>
</evidence>
<comment type="similarity">
    <text evidence="3">Belongs to the NSE2 family.</text>
</comment>
<dbReference type="InterPro" id="IPR004181">
    <property type="entry name" value="Znf_MIZ"/>
</dbReference>
<dbReference type="GO" id="GO:0005634">
    <property type="term" value="C:nucleus"/>
    <property type="evidence" value="ECO:0007669"/>
    <property type="project" value="UniProtKB-SubCell"/>
</dbReference>
<evidence type="ECO:0000256" key="6">
    <source>
        <dbReference type="ARBA" id="ARBA00022723"/>
    </source>
</evidence>
<keyword evidence="10" id="KW-0697">Rotamase</keyword>
<evidence type="ECO:0000256" key="4">
    <source>
        <dbReference type="ARBA" id="ARBA00013194"/>
    </source>
</evidence>
<evidence type="ECO:0000256" key="3">
    <source>
        <dbReference type="ARBA" id="ARBA00008212"/>
    </source>
</evidence>
<feature type="compositionally biased region" description="Low complexity" evidence="13">
    <location>
        <begin position="17"/>
        <end position="28"/>
    </location>
</feature>
<dbReference type="GO" id="GO:0030915">
    <property type="term" value="C:Smc5-Smc6 complex"/>
    <property type="evidence" value="ECO:0007669"/>
    <property type="project" value="InterPro"/>
</dbReference>
<feature type="domain" description="SP-RING-type" evidence="14">
    <location>
        <begin position="299"/>
        <end position="379"/>
    </location>
</feature>
<keyword evidence="9" id="KW-0862">Zinc</keyword>
<dbReference type="GO" id="GO:0016925">
    <property type="term" value="P:protein sumoylation"/>
    <property type="evidence" value="ECO:0007669"/>
    <property type="project" value="TreeGrafter"/>
</dbReference>
<keyword evidence="6" id="KW-0479">Metal-binding</keyword>
<comment type="caution">
    <text evidence="15">The sequence shown here is derived from an EMBL/GenBank/DDBJ whole genome shotgun (WGS) entry which is preliminary data.</text>
</comment>
<dbReference type="PANTHER" id="PTHR21330">
    <property type="entry name" value="E3 SUMO-PROTEIN LIGASE NSE2"/>
    <property type="match status" value="1"/>
</dbReference>
<dbReference type="InterPro" id="IPR013083">
    <property type="entry name" value="Znf_RING/FYVE/PHD"/>
</dbReference>
<evidence type="ECO:0000313" key="16">
    <source>
        <dbReference type="Proteomes" id="UP001244011"/>
    </source>
</evidence>
<dbReference type="SMART" id="SM00504">
    <property type="entry name" value="Ubox"/>
    <property type="match status" value="1"/>
</dbReference>
<evidence type="ECO:0000256" key="9">
    <source>
        <dbReference type="ARBA" id="ARBA00022833"/>
    </source>
</evidence>
<proteinExistence type="inferred from homology"/>
<keyword evidence="11" id="KW-0539">Nucleus</keyword>